<dbReference type="InterPro" id="IPR021566">
    <property type="entry name" value="Doppel"/>
</dbReference>
<protein>
    <recommendedName>
        <fullName evidence="16">Prion-like protein doppel</fullName>
    </recommendedName>
    <alternativeName>
        <fullName evidence="17">PrPLP</fullName>
    </alternativeName>
</protein>
<comment type="similarity">
    <text evidence="2">Belongs to the prion family.</text>
</comment>
<keyword evidence="7" id="KW-0732">Signal</keyword>
<dbReference type="Pfam" id="PF11466">
    <property type="entry name" value="Doppel"/>
    <property type="match status" value="1"/>
</dbReference>
<evidence type="ECO:0000313" key="21">
    <source>
        <dbReference type="Proteomes" id="UP001177744"/>
    </source>
</evidence>
<keyword evidence="21" id="KW-1185">Reference proteome</keyword>
<comment type="subcellular location">
    <subcellularLocation>
        <location evidence="1">Cell membrane</location>
        <topology evidence="1">Lipid-anchor</topology>
        <topology evidence="1">GPI-anchor</topology>
    </subcellularLocation>
</comment>
<keyword evidence="18" id="KW-1133">Transmembrane helix</keyword>
<evidence type="ECO:0000256" key="10">
    <source>
        <dbReference type="ARBA" id="ARBA00023136"/>
    </source>
</evidence>
<dbReference type="Pfam" id="PF00377">
    <property type="entry name" value="Prion"/>
    <property type="match status" value="1"/>
</dbReference>
<reference evidence="20" key="1">
    <citation type="submission" date="2023-06" db="EMBL/GenBank/DDBJ databases">
        <title>Reference genome for the Northern bat (Eptesicus nilssonii), a most northern bat species.</title>
        <authorList>
            <person name="Laine V.N."/>
            <person name="Pulliainen A.T."/>
            <person name="Lilley T.M."/>
        </authorList>
    </citation>
    <scope>NUCLEOTIDE SEQUENCE</scope>
    <source>
        <strain evidence="20">BLF_Eptnil</strain>
        <tissue evidence="20">Kidney</tissue>
    </source>
</reference>
<feature type="domain" description="Prion/Doppel protein beta-ribbon" evidence="19">
    <location>
        <begin position="138"/>
        <end position="253"/>
    </location>
</feature>
<evidence type="ECO:0000256" key="15">
    <source>
        <dbReference type="ARBA" id="ARBA00059882"/>
    </source>
</evidence>
<keyword evidence="4" id="KW-0336">GPI-anchor</keyword>
<evidence type="ECO:0000256" key="5">
    <source>
        <dbReference type="ARBA" id="ARBA00022678"/>
    </source>
</evidence>
<evidence type="ECO:0000256" key="13">
    <source>
        <dbReference type="ARBA" id="ARBA00023279"/>
    </source>
</evidence>
<comment type="caution">
    <text evidence="20">The sequence shown here is derived from an EMBL/GenBank/DDBJ whole genome shotgun (WGS) entry which is preliminary data.</text>
</comment>
<dbReference type="Gene3D" id="1.10.790.10">
    <property type="entry name" value="Prion/Doppel protein, beta-ribbon domain"/>
    <property type="match status" value="1"/>
</dbReference>
<evidence type="ECO:0000256" key="7">
    <source>
        <dbReference type="ARBA" id="ARBA00022729"/>
    </source>
</evidence>
<dbReference type="PANTHER" id="PTHR15506:SF0">
    <property type="entry name" value="PRION-LIKE PROTEIN DOPPEL"/>
    <property type="match status" value="1"/>
</dbReference>
<dbReference type="InterPro" id="IPR022416">
    <property type="entry name" value="Prion/Doppel_prot_b-ribbon_dom"/>
</dbReference>
<keyword evidence="14" id="KW-0449">Lipoprotein</keyword>
<dbReference type="PANTHER" id="PTHR15506">
    <property type="entry name" value="DOPPEL PRION"/>
    <property type="match status" value="1"/>
</dbReference>
<keyword evidence="8" id="KW-0186">Copper</keyword>
<dbReference type="GO" id="GO:0006878">
    <property type="term" value="P:intracellular copper ion homeostasis"/>
    <property type="evidence" value="ECO:0007669"/>
    <property type="project" value="TreeGrafter"/>
</dbReference>
<gene>
    <name evidence="20" type="ORF">QTO34_001918</name>
</gene>
<proteinExistence type="inferred from homology"/>
<dbReference type="InterPro" id="IPR036924">
    <property type="entry name" value="Prion/Doppel_b-ribbon_dom_sf"/>
</dbReference>
<organism evidence="20 21">
    <name type="scientific">Cnephaeus nilssonii</name>
    <name type="common">Northern bat</name>
    <name type="synonym">Eptesicus nilssonii</name>
    <dbReference type="NCBI Taxonomy" id="3371016"/>
    <lineage>
        <taxon>Eukaryota</taxon>
        <taxon>Metazoa</taxon>
        <taxon>Chordata</taxon>
        <taxon>Craniata</taxon>
        <taxon>Vertebrata</taxon>
        <taxon>Euteleostomi</taxon>
        <taxon>Mammalia</taxon>
        <taxon>Eutheria</taxon>
        <taxon>Laurasiatheria</taxon>
        <taxon>Chiroptera</taxon>
        <taxon>Yangochiroptera</taxon>
        <taxon>Vespertilionidae</taxon>
        <taxon>Cnephaeus</taxon>
    </lineage>
</organism>
<keyword evidence="12" id="KW-0325">Glycoprotein</keyword>
<evidence type="ECO:0000256" key="11">
    <source>
        <dbReference type="ARBA" id="ARBA00023157"/>
    </source>
</evidence>
<evidence type="ECO:0000256" key="3">
    <source>
        <dbReference type="ARBA" id="ARBA00022475"/>
    </source>
</evidence>
<keyword evidence="13" id="KW-0278">Fertilization</keyword>
<evidence type="ECO:0000256" key="8">
    <source>
        <dbReference type="ARBA" id="ARBA00023008"/>
    </source>
</evidence>
<evidence type="ECO:0000256" key="17">
    <source>
        <dbReference type="ARBA" id="ARBA00078045"/>
    </source>
</evidence>
<dbReference type="GO" id="GO:0007338">
    <property type="term" value="P:single fertilization"/>
    <property type="evidence" value="ECO:0007669"/>
    <property type="project" value="UniProtKB-KW"/>
</dbReference>
<sequence length="253" mass="28290">MRSSILLKTKELPGLPIGPAGRGGCHIWREAKCHSLSSSYLAGKAWLPRGCAPGQCGHRSRGTFPGRVQESDAMGKQLGGCCLALACALLFSQLAAVQARGIKHRIKWNRKAPPSSSQVTEAQRVEMQLRPGAFVKHGRKLDIDFGTEANRYYEANYWQFPDEIHYNGCSEANVTKEKFVSGCINATQAANQEELSQERPDNRLHRRILWRLVRELCSVKHCDFWLENGAGLWVTVDQPAMLCLLVAIWFVVK</sequence>
<evidence type="ECO:0000256" key="9">
    <source>
        <dbReference type="ARBA" id="ARBA00023087"/>
    </source>
</evidence>
<name>A0AA40LM89_CNENI</name>
<accession>A0AA40LM89</accession>
<evidence type="ECO:0000256" key="16">
    <source>
        <dbReference type="ARBA" id="ARBA00073809"/>
    </source>
</evidence>
<evidence type="ECO:0000256" key="1">
    <source>
        <dbReference type="ARBA" id="ARBA00004609"/>
    </source>
</evidence>
<keyword evidence="5" id="KW-0640">Prion</keyword>
<keyword evidence="3" id="KW-1003">Cell membrane</keyword>
<dbReference type="EMBL" id="JAULJE010000011">
    <property type="protein sequence ID" value="KAK1337292.1"/>
    <property type="molecule type" value="Genomic_DNA"/>
</dbReference>
<keyword evidence="9" id="KW-0034">Amyloid</keyword>
<keyword evidence="6" id="KW-0479">Metal-binding</keyword>
<evidence type="ECO:0000256" key="12">
    <source>
        <dbReference type="ARBA" id="ARBA00023180"/>
    </source>
</evidence>
<dbReference type="AlphaFoldDB" id="A0AA40LM89"/>
<dbReference type="GO" id="GO:0009897">
    <property type="term" value="C:external side of plasma membrane"/>
    <property type="evidence" value="ECO:0007669"/>
    <property type="project" value="UniProtKB-ARBA"/>
</dbReference>
<evidence type="ECO:0000256" key="4">
    <source>
        <dbReference type="ARBA" id="ARBA00022622"/>
    </source>
</evidence>
<dbReference type="FunFam" id="1.10.790.10:FF:000002">
    <property type="entry name" value="Prion-like protein doppel"/>
    <property type="match status" value="1"/>
</dbReference>
<evidence type="ECO:0000256" key="6">
    <source>
        <dbReference type="ARBA" id="ARBA00022723"/>
    </source>
</evidence>
<evidence type="ECO:0000256" key="18">
    <source>
        <dbReference type="SAM" id="Phobius"/>
    </source>
</evidence>
<evidence type="ECO:0000259" key="19">
    <source>
        <dbReference type="Pfam" id="PF00377"/>
    </source>
</evidence>
<feature type="transmembrane region" description="Helical" evidence="18">
    <location>
        <begin position="230"/>
        <end position="252"/>
    </location>
</feature>
<dbReference type="GO" id="GO:0005507">
    <property type="term" value="F:copper ion binding"/>
    <property type="evidence" value="ECO:0007669"/>
    <property type="project" value="TreeGrafter"/>
</dbReference>
<dbReference type="Proteomes" id="UP001177744">
    <property type="component" value="Unassembled WGS sequence"/>
</dbReference>
<keyword evidence="18" id="KW-0812">Transmembrane</keyword>
<evidence type="ECO:0000313" key="20">
    <source>
        <dbReference type="EMBL" id="KAK1337292.1"/>
    </source>
</evidence>
<comment type="function">
    <text evidence="15">Required for normal acrosome reaction and for normal male fertility. Can bind Cu(2+).</text>
</comment>
<dbReference type="GO" id="GO:0051260">
    <property type="term" value="P:protein homooligomerization"/>
    <property type="evidence" value="ECO:0007669"/>
    <property type="project" value="InterPro"/>
</dbReference>
<keyword evidence="11" id="KW-1015">Disulfide bond</keyword>
<evidence type="ECO:0000256" key="14">
    <source>
        <dbReference type="ARBA" id="ARBA00023288"/>
    </source>
</evidence>
<evidence type="ECO:0000256" key="2">
    <source>
        <dbReference type="ARBA" id="ARBA00009910"/>
    </source>
</evidence>
<dbReference type="SUPFAM" id="SSF54098">
    <property type="entry name" value="Prion-like"/>
    <property type="match status" value="1"/>
</dbReference>
<keyword evidence="10 18" id="KW-0472">Membrane</keyword>